<evidence type="ECO:0000256" key="1">
    <source>
        <dbReference type="ARBA" id="ARBA00001957"/>
    </source>
</evidence>
<dbReference type="Gene3D" id="3.40.50.980">
    <property type="match status" value="2"/>
</dbReference>
<dbReference type="PROSITE" id="PS00012">
    <property type="entry name" value="PHOSPHOPANTETHEINE"/>
    <property type="match status" value="2"/>
</dbReference>
<dbReference type="SMART" id="SM00823">
    <property type="entry name" value="PKS_PP"/>
    <property type="match status" value="2"/>
</dbReference>
<dbReference type="Pfam" id="PF00501">
    <property type="entry name" value="AMP-binding"/>
    <property type="match status" value="1"/>
</dbReference>
<dbReference type="SUPFAM" id="SSF47336">
    <property type="entry name" value="ACP-like"/>
    <property type="match status" value="2"/>
</dbReference>
<sequence length="1437" mass="157539">RGAIGEICIGGQGLALDYLNQPELTAQAFIAHPFKPGQRLYRSGDLGRWREDGTLEFMGRRDQQVKLRGFRVEPGEVQNRLQEHPAVAQAAVVVDQAESGHKRLVAYYTLGEGEQPLSPQDLREHLSAELPDYMVPSAFVQLQALPLTANGKLDRKALPAPDQEALVARGYEAPQGELEEQLAALWAELLQLPRVGRHDNFFELGGHSLLVMQLVARLRQHLGLDVTVADVFAWPSLAALAAHAEKSHPSDAAQDISITRPAKLPLSFAQQRLWMLAQIDPDANAAYNIPLALRLRGPLNEEALASALAAVVRRHESLRTRFELDEDQLFQRVEPDVVLPMERIDLPGSSTEALRQLAEEEAGIPFDLRTTPLLRAKLLRVSAEDHALLLTLHHIAADGWSMGVLMRELLALYASALKGTQSALPLLPLQYADYALWQRHWLERQADVQRRYWVDTLTGAPALLTLPYDHPRPAMQDYTGGSEAVEVDADLVHALRQLGHQQGVTLYMVVLAAWGLVLGRLSGHEDVVIGTPLSNRPRTEFEGLIGLFVNTMAIRLDLSGNPSVNALLAQVRRQVLSGQQHQDMPFEQVVEALQPPRSTAHTPLVQVMLSWQDMPDGDLQFEGGLLVEGLGTELRKAQFDLSLEIGEHAGCLAGHLNYAKALFKPTTLRRFWDHVLCVLRAMVADSTQSIDAISLLSPSQQRLLLEQFNAPVGELPVGLIHQRFSEQAARTPEALAVQFGEHQLSYRALDEQSNQLARHLIDRGVAPGKFVALALPRSVSMVLAMLAVLKAGAVYVPLDAGQPAQRLQYLLQDIEPVLILQAPDASGAPILPTGCDRLVLADGAVGPWTTASRAPVTVTAPSSLAYVIFTSGSTGMPKGVMVSHRAVLNLQQALSQRLGLDRPLRMSLNAPMSFDASVQQLCQLMAGHALIVVPEEVRTDAQALEQFLIDQSIDVLDATPTQMKLLLAQGWSQGEFHRPALLLIGGEAIDEPLWQQLAALPGTRAFNVYGPTECTVDSTAALIAADSAPNIGHALSNVRLYVLDAQQRLVPPGVVGELFIGGAGVAQGYLRRPELTQERFLADPFVQEAQGGAGRMYRTGDLVRWREDGVLEYVGRNDAQVKLRGYRIELGEIEARLLAQPGVREAVVLAREDEPGHKRLVAYVVGEDTRAVEALRQGLERELPGYMVPSAFVRLAALPLTPNGKLDRRALPAPQGHDHALRAYEAPQGSVEARLADLWAEVLQLPRVGRLDNFFELGGHSLLAVTLIERMRQAGLASDVRALFSTPSLAQLAQGLQGSSEQLREVEVPPNAIPEGATHITPQMLPLVTLTEAQLDAIVARVPGGAANVQDIYPLAPLQEGMLFHHLMAAQGDVYLQDVLFSFQERDKLDRFVQALSQVVQRHDVLRTALHWEGLDEPVQVVWREAPLLVQEDALDP</sequence>
<dbReference type="SUPFAM" id="SSF56801">
    <property type="entry name" value="Acetyl-CoA synthetase-like"/>
    <property type="match status" value="2"/>
</dbReference>
<reference evidence="5 6" key="1">
    <citation type="submission" date="2023-06" db="EMBL/GenBank/DDBJ databases">
        <title>Pelomonas sp. APW6 16S ribosomal RNA gene genome sequencing and assembly.</title>
        <authorList>
            <person name="Woo H."/>
        </authorList>
    </citation>
    <scope>NUCLEOTIDE SEQUENCE [LARGE SCALE GENOMIC DNA]</scope>
    <source>
        <strain evidence="5 6">APW6</strain>
    </source>
</reference>
<dbReference type="InterPro" id="IPR025110">
    <property type="entry name" value="AMP-bd_C"/>
</dbReference>
<dbReference type="CDD" id="cd05930">
    <property type="entry name" value="A_NRPS"/>
    <property type="match status" value="1"/>
</dbReference>
<dbReference type="PROSITE" id="PS50075">
    <property type="entry name" value="CARRIER"/>
    <property type="match status" value="2"/>
</dbReference>
<proteinExistence type="predicted"/>
<dbReference type="Gene3D" id="3.30.559.30">
    <property type="entry name" value="Nonribosomal peptide synthetase, condensation domain"/>
    <property type="match status" value="1"/>
</dbReference>
<organism evidence="5 6">
    <name type="scientific">Roseateles subflavus</name>
    <dbReference type="NCBI Taxonomy" id="3053353"/>
    <lineage>
        <taxon>Bacteria</taxon>
        <taxon>Pseudomonadati</taxon>
        <taxon>Pseudomonadota</taxon>
        <taxon>Betaproteobacteria</taxon>
        <taxon>Burkholderiales</taxon>
        <taxon>Sphaerotilaceae</taxon>
        <taxon>Roseateles</taxon>
    </lineage>
</organism>
<dbReference type="RefSeq" id="WP_285984785.1">
    <property type="nucleotide sequence ID" value="NZ_JASVDS010000014.1"/>
</dbReference>
<dbReference type="InterPro" id="IPR020845">
    <property type="entry name" value="AMP-binding_CS"/>
</dbReference>
<dbReference type="Gene3D" id="3.30.300.30">
    <property type="match status" value="2"/>
</dbReference>
<keyword evidence="2" id="KW-0596">Phosphopantetheine</keyword>
<gene>
    <name evidence="5" type="ORF">QRD43_22625</name>
</gene>
<dbReference type="InterPro" id="IPR000873">
    <property type="entry name" value="AMP-dep_synth/lig_dom"/>
</dbReference>
<dbReference type="InterPro" id="IPR020806">
    <property type="entry name" value="PKS_PP-bd"/>
</dbReference>
<dbReference type="InterPro" id="IPR045851">
    <property type="entry name" value="AMP-bd_C_sf"/>
</dbReference>
<feature type="non-terminal residue" evidence="5">
    <location>
        <position position="1"/>
    </location>
</feature>
<dbReference type="Pfam" id="PF00668">
    <property type="entry name" value="Condensation"/>
    <property type="match status" value="2"/>
</dbReference>
<dbReference type="SUPFAM" id="SSF52777">
    <property type="entry name" value="CoA-dependent acyltransferases"/>
    <property type="match status" value="3"/>
</dbReference>
<evidence type="ECO:0000256" key="3">
    <source>
        <dbReference type="ARBA" id="ARBA00022553"/>
    </source>
</evidence>
<evidence type="ECO:0000256" key="2">
    <source>
        <dbReference type="ARBA" id="ARBA00022450"/>
    </source>
</evidence>
<dbReference type="InterPro" id="IPR006162">
    <property type="entry name" value="Ppantetheine_attach_site"/>
</dbReference>
<evidence type="ECO:0000313" key="5">
    <source>
        <dbReference type="EMBL" id="MDL5034715.1"/>
    </source>
</evidence>
<dbReference type="InterPro" id="IPR036736">
    <property type="entry name" value="ACP-like_sf"/>
</dbReference>
<dbReference type="InterPro" id="IPR023213">
    <property type="entry name" value="CAT-like_dom_sf"/>
</dbReference>
<dbReference type="InterPro" id="IPR001242">
    <property type="entry name" value="Condensation_dom"/>
</dbReference>
<dbReference type="InterPro" id="IPR009081">
    <property type="entry name" value="PP-bd_ACP"/>
</dbReference>
<feature type="non-terminal residue" evidence="5">
    <location>
        <position position="1437"/>
    </location>
</feature>
<evidence type="ECO:0000259" key="4">
    <source>
        <dbReference type="PROSITE" id="PS50075"/>
    </source>
</evidence>
<dbReference type="Gene3D" id="3.30.559.10">
    <property type="entry name" value="Chloramphenicol acetyltransferase-like domain"/>
    <property type="match status" value="2"/>
</dbReference>
<accession>A0ABT7LPD1</accession>
<dbReference type="Gene3D" id="2.30.38.10">
    <property type="entry name" value="Luciferase, Domain 3"/>
    <property type="match status" value="2"/>
</dbReference>
<dbReference type="InterPro" id="IPR010071">
    <property type="entry name" value="AA_adenyl_dom"/>
</dbReference>
<dbReference type="Proteomes" id="UP001238603">
    <property type="component" value="Unassembled WGS sequence"/>
</dbReference>
<keyword evidence="6" id="KW-1185">Reference proteome</keyword>
<dbReference type="PANTHER" id="PTHR45527">
    <property type="entry name" value="NONRIBOSOMAL PEPTIDE SYNTHETASE"/>
    <property type="match status" value="1"/>
</dbReference>
<comment type="caution">
    <text evidence="5">The sequence shown here is derived from an EMBL/GenBank/DDBJ whole genome shotgun (WGS) entry which is preliminary data.</text>
</comment>
<dbReference type="EMBL" id="JASVDS010000014">
    <property type="protein sequence ID" value="MDL5034715.1"/>
    <property type="molecule type" value="Genomic_DNA"/>
</dbReference>
<dbReference type="Pfam" id="PF13193">
    <property type="entry name" value="AMP-binding_C"/>
    <property type="match status" value="2"/>
</dbReference>
<protein>
    <submittedName>
        <fullName evidence="5">Amino acid adenylation domain-containing protein</fullName>
    </submittedName>
</protein>
<dbReference type="Pfam" id="PF00550">
    <property type="entry name" value="PP-binding"/>
    <property type="match status" value="2"/>
</dbReference>
<dbReference type="Gene3D" id="1.10.1200.10">
    <property type="entry name" value="ACP-like"/>
    <property type="match status" value="2"/>
</dbReference>
<dbReference type="CDD" id="cd19531">
    <property type="entry name" value="LCL_NRPS-like"/>
    <property type="match status" value="1"/>
</dbReference>
<dbReference type="PROSITE" id="PS00455">
    <property type="entry name" value="AMP_BINDING"/>
    <property type="match status" value="1"/>
</dbReference>
<feature type="domain" description="Carrier" evidence="4">
    <location>
        <begin position="1226"/>
        <end position="1300"/>
    </location>
</feature>
<name>A0ABT7LPD1_9BURK</name>
<evidence type="ECO:0000313" key="6">
    <source>
        <dbReference type="Proteomes" id="UP001238603"/>
    </source>
</evidence>
<dbReference type="NCBIfam" id="TIGR01733">
    <property type="entry name" value="AA-adenyl-dom"/>
    <property type="match status" value="1"/>
</dbReference>
<dbReference type="PANTHER" id="PTHR45527:SF1">
    <property type="entry name" value="FATTY ACID SYNTHASE"/>
    <property type="match status" value="1"/>
</dbReference>
<keyword evidence="3" id="KW-0597">Phosphoprotein</keyword>
<feature type="domain" description="Carrier" evidence="4">
    <location>
        <begin position="173"/>
        <end position="248"/>
    </location>
</feature>
<comment type="cofactor">
    <cofactor evidence="1">
        <name>pantetheine 4'-phosphate</name>
        <dbReference type="ChEBI" id="CHEBI:47942"/>
    </cofactor>
</comment>